<proteinExistence type="predicted"/>
<dbReference type="InterPro" id="IPR021655">
    <property type="entry name" value="Put_metal-bd"/>
</dbReference>
<dbReference type="Gene3D" id="2.60.120.430">
    <property type="entry name" value="Galactose-binding lectin"/>
    <property type="match status" value="1"/>
</dbReference>
<keyword evidence="1" id="KW-0732">Signal</keyword>
<evidence type="ECO:0000313" key="3">
    <source>
        <dbReference type="Proteomes" id="UP001460072"/>
    </source>
</evidence>
<feature type="non-terminal residue" evidence="2">
    <location>
        <position position="1403"/>
    </location>
</feature>
<sequence>MKKILLLFFLMTISLGYSQASLLGFETTETGGVVLNTFGGMSAPAFETGTGSNTSRVMRITGNTGAAEPWQGTEFTLTNSVNLTTNKTLTIDVRATEAITFLVKVLRPPYNTSVNAAAAVTHNGDGTWQTLSFTFNTALDNQQANPTGTFDRFVIHAYWEVGRTQFFTPTVTPRPARTFWVDNIRDPSSLPFPTLGALTIPGSNPKLSTDGPFVMTNPTSDSSGAWTYSSSPAGVVTFSGNTATIVGTGTTTITATQAAVPGVFVAGTRTASLTVNLPPPPTPAPTPPARNAWDVVSLYSGAYAPTAGATWQAGVDVPIAGDNARFFNGFTLARLAFGARSIVGMTTLHIDVYTVNQNQLWFEINGNRRVVSSIPLNGWASFDIPLSDYVGLNLGNVSFFDLNNPTGAAAPVKVVYLDNIYFYRPATDQPPTIGALTVPSPQLVGNAPFTITNPTSNSSGAWSYSASPAGIVTIAGNTVTIVSGGTATITATQAAVPGVFGAASTTANLVVNFPPPGPSPIPPARDPGTVVSLYTGTPTTYANVRPAVQAGWSAGSTNSNFNFANGDNTCIQVNNLGFFGLVTGSTNFSVEGMNFLHVDIFLNTPMTSMILNLLAPSDRNFTIGPLVAGWNSLDIPLSSYGTGFANINGIKFEQSGGTPRQIYIDNVYFYAGTANPIVSNFSLPTVNPGAPTFTITAPTSNSAGAWSYTSSNNAVGTIVNGNQIQVGVSGSATITATQAANGNFNSATISATFNVLATPTLGAFTVGPRVTGDAPFTLTAPTSDSNGAFTYTILPAGIASISGNTVTILAPGTATITATQAADGLFNSATTTAQLVVSLGTAAPTPPARNAWDVVSLYSNSYTPTAGATWQAGTNVDIAGNNTRLFNGFTLARLAFAPTSVAAMTTLHIDVYTVNQNELWFEVQGNRRVQSSIPLNGWVSFDIPLSVFTGLNLANISFFDLNNPTGAAAPVKVVYLDNIYFYRPATDQPPSIGALTLPSPQVLGNAPFTITNPTSDSSGAWTYSANPTGVVTISGNTVTIVGGGTTTITATQAAIPGVFGPASTSAQLVVNFPEPGPSPALPAREAARVISLFTGSPAQYANAPNYNLGQAFWSEGGGRVLTTVPNGNNTALRIDGLGFMGLIDIGNPPPTNRERRINLVGTGMSHLNIDIYLDTPRPNLFVVLLAPGDRLHNTGPLTAGWNRIRVPLTAFPGALNDIYGVKLEQNYASPFRLFVDNIYFSNDLFTFYADNDGDGFGNLAVSTLAETAPTGFVSNSTDCDDNDNTVWRTGNFYIDVDADGYTLDLPLIPLCYGASFNPFYSLTSLGIDCNDNNAAINPGAAEICFNNIDDNCDGNLSEGCAPVVVNMATANNTVLPSFATGVAAQAYSFAGATTATYRFTIVN</sequence>
<dbReference type="Gene3D" id="2.60.40.1080">
    <property type="match status" value="1"/>
</dbReference>
<keyword evidence="3" id="KW-1185">Reference proteome</keyword>
<accession>A0ABU9N8C9</accession>
<evidence type="ECO:0000256" key="1">
    <source>
        <dbReference type="SAM" id="SignalP"/>
    </source>
</evidence>
<feature type="chain" id="PRO_5046670300" evidence="1">
    <location>
        <begin position="21"/>
        <end position="1403"/>
    </location>
</feature>
<dbReference type="EMBL" id="JBCGDO010000037">
    <property type="protein sequence ID" value="MEM0543959.1"/>
    <property type="molecule type" value="Genomic_DNA"/>
</dbReference>
<name>A0ABU9N8C9_9FLAO</name>
<comment type="caution">
    <text evidence="2">The sequence shown here is derived from an EMBL/GenBank/DDBJ whole genome shotgun (WGS) entry which is preliminary data.</text>
</comment>
<evidence type="ECO:0000313" key="2">
    <source>
        <dbReference type="EMBL" id="MEM0543959.1"/>
    </source>
</evidence>
<reference evidence="2 3" key="1">
    <citation type="submission" date="2024-03" db="EMBL/GenBank/DDBJ databases">
        <title>Two novel species of the genus Flavobacterium exhibiting potentially degradation of complex polysaccharides.</title>
        <authorList>
            <person name="Lian X."/>
        </authorList>
    </citation>
    <scope>NUCLEOTIDE SEQUENCE [LARGE SCALE GENOMIC DNA]</scope>
    <source>
        <strain evidence="3">j3</strain>
    </source>
</reference>
<gene>
    <name evidence="2" type="ORF">WFZ85_15235</name>
</gene>
<dbReference type="Proteomes" id="UP001460072">
    <property type="component" value="Unassembled WGS sequence"/>
</dbReference>
<dbReference type="RefSeq" id="WP_342697126.1">
    <property type="nucleotide sequence ID" value="NZ_JBCGDO010000037.1"/>
</dbReference>
<protein>
    <submittedName>
        <fullName evidence="2">Metal-binding motif-containing protein</fullName>
    </submittedName>
</protein>
<organism evidence="2 3">
    <name type="scientific">Flavobacterium aureirubrum</name>
    <dbReference type="NCBI Taxonomy" id="3133147"/>
    <lineage>
        <taxon>Bacteria</taxon>
        <taxon>Pseudomonadati</taxon>
        <taxon>Bacteroidota</taxon>
        <taxon>Flavobacteriia</taxon>
        <taxon>Flavobacteriales</taxon>
        <taxon>Flavobacteriaceae</taxon>
        <taxon>Flavobacterium</taxon>
    </lineage>
</organism>
<feature type="signal peptide" evidence="1">
    <location>
        <begin position="1"/>
        <end position="20"/>
    </location>
</feature>
<dbReference type="Pfam" id="PF11617">
    <property type="entry name" value="Cu-binding_MopE"/>
    <property type="match status" value="2"/>
</dbReference>